<keyword evidence="2" id="KW-0677">Repeat</keyword>
<organism evidence="4 5">
    <name type="scientific">Ficus carica</name>
    <name type="common">Common fig</name>
    <dbReference type="NCBI Taxonomy" id="3494"/>
    <lineage>
        <taxon>Eukaryota</taxon>
        <taxon>Viridiplantae</taxon>
        <taxon>Streptophyta</taxon>
        <taxon>Embryophyta</taxon>
        <taxon>Tracheophyta</taxon>
        <taxon>Spermatophyta</taxon>
        <taxon>Magnoliopsida</taxon>
        <taxon>eudicotyledons</taxon>
        <taxon>Gunneridae</taxon>
        <taxon>Pentapetalae</taxon>
        <taxon>rosids</taxon>
        <taxon>fabids</taxon>
        <taxon>Rosales</taxon>
        <taxon>Moraceae</taxon>
        <taxon>Ficeae</taxon>
        <taxon>Ficus</taxon>
    </lineage>
</organism>
<dbReference type="PROSITE" id="PS00678">
    <property type="entry name" value="WD_REPEATS_1"/>
    <property type="match status" value="1"/>
</dbReference>
<dbReference type="PROSITE" id="PS50082">
    <property type="entry name" value="WD_REPEATS_2"/>
    <property type="match status" value="2"/>
</dbReference>
<name>A0AA88A1R2_FICCA</name>
<accession>A0AA88A1R2</accession>
<gene>
    <name evidence="4" type="ORF">TIFTF001_005459</name>
</gene>
<protein>
    <submittedName>
        <fullName evidence="4">Uncharacterized protein</fullName>
    </submittedName>
</protein>
<evidence type="ECO:0000256" key="3">
    <source>
        <dbReference type="PROSITE-ProRule" id="PRU00221"/>
    </source>
</evidence>
<feature type="repeat" description="WD" evidence="3">
    <location>
        <begin position="371"/>
        <end position="409"/>
    </location>
</feature>
<evidence type="ECO:0000256" key="1">
    <source>
        <dbReference type="ARBA" id="ARBA00022574"/>
    </source>
</evidence>
<dbReference type="SUPFAM" id="SSF50978">
    <property type="entry name" value="WD40 repeat-like"/>
    <property type="match status" value="1"/>
</dbReference>
<dbReference type="PRINTS" id="PR00320">
    <property type="entry name" value="GPROTEINBRPT"/>
</dbReference>
<evidence type="ECO:0000313" key="5">
    <source>
        <dbReference type="Proteomes" id="UP001187192"/>
    </source>
</evidence>
<dbReference type="InterPro" id="IPR036322">
    <property type="entry name" value="WD40_repeat_dom_sf"/>
</dbReference>
<dbReference type="InterPro" id="IPR001680">
    <property type="entry name" value="WD40_rpt"/>
</dbReference>
<keyword evidence="1 3" id="KW-0853">WD repeat</keyword>
<dbReference type="PROSITE" id="PS50294">
    <property type="entry name" value="WD_REPEATS_REGION"/>
    <property type="match status" value="2"/>
</dbReference>
<dbReference type="SMART" id="SM00320">
    <property type="entry name" value="WD40"/>
    <property type="match status" value="5"/>
</dbReference>
<feature type="repeat" description="WD" evidence="3">
    <location>
        <begin position="16"/>
        <end position="57"/>
    </location>
</feature>
<dbReference type="AlphaFoldDB" id="A0AA88A1R2"/>
<evidence type="ECO:0000256" key="2">
    <source>
        <dbReference type="ARBA" id="ARBA00022737"/>
    </source>
</evidence>
<dbReference type="Gene3D" id="2.130.10.10">
    <property type="entry name" value="YVTN repeat-like/Quinoprotein amine dehydrogenase"/>
    <property type="match status" value="2"/>
</dbReference>
<dbReference type="Pfam" id="PF00400">
    <property type="entry name" value="WD40"/>
    <property type="match status" value="3"/>
</dbReference>
<reference evidence="4" key="1">
    <citation type="submission" date="2023-07" db="EMBL/GenBank/DDBJ databases">
        <title>draft genome sequence of fig (Ficus carica).</title>
        <authorList>
            <person name="Takahashi T."/>
            <person name="Nishimura K."/>
        </authorList>
    </citation>
    <scope>NUCLEOTIDE SEQUENCE</scope>
</reference>
<dbReference type="PANTHER" id="PTHR19854:SF1">
    <property type="entry name" value="GUANINE NUCLEOTIDE-BINDING PROTEIN SUBUNIT BETA-LIKE PROTEIN 1"/>
    <property type="match status" value="1"/>
</dbReference>
<dbReference type="EMBL" id="BTGU01000005">
    <property type="protein sequence ID" value="GMN35716.1"/>
    <property type="molecule type" value="Genomic_DNA"/>
</dbReference>
<proteinExistence type="predicted"/>
<dbReference type="InterPro" id="IPR020472">
    <property type="entry name" value="WD40_PAC1"/>
</dbReference>
<keyword evidence="5" id="KW-1185">Reference proteome</keyword>
<dbReference type="InterPro" id="IPR015943">
    <property type="entry name" value="WD40/YVTN_repeat-like_dom_sf"/>
</dbReference>
<evidence type="ECO:0000313" key="4">
    <source>
        <dbReference type="EMBL" id="GMN35716.1"/>
    </source>
</evidence>
<sequence>MSKKRPPPPPDPIAVLRGHRASVMDLSFHPSRPFLFTGSADGELRIWDTTQHRTTSSAWVHSAAHGVISVACSSSIGPDKVMSQGRDGTVKCWNIEDGGLSRSPLVTIRTNSYHFCKLSLVKKPHACSTQVTEQTVDPRIDVRQTFTAGTLDDIEGSGQENRDVEEQPNYVTIAGEQPSEVEIWDLNTAERIMQLPQNSLGGSPKFSTKDRGLCMAVQAYIPSESQGFINVLAGFVSRDSSNYILLKPIPCRFLANCFIKLSYEDGSMLWWDIRNPGTPVTSVKFHSEPVLSLCIDGSCNGGISGSADDKVVMYGLDHSMGTCVVKKGISLERPGVSSISIRPDGRIAATAGWDHRVRIFNYRKGNALAILKYHHATCNAVSYSHDSKLMASASQDTTVALWELYPPQT</sequence>
<dbReference type="InterPro" id="IPR019775">
    <property type="entry name" value="WD40_repeat_CS"/>
</dbReference>
<comment type="caution">
    <text evidence="4">The sequence shown here is derived from an EMBL/GenBank/DDBJ whole genome shotgun (WGS) entry which is preliminary data.</text>
</comment>
<dbReference type="Proteomes" id="UP001187192">
    <property type="component" value="Unassembled WGS sequence"/>
</dbReference>
<dbReference type="PANTHER" id="PTHR19854">
    <property type="entry name" value="TRANSDUCIN BETA-LIKE 3"/>
    <property type="match status" value="1"/>
</dbReference>